<keyword evidence="2" id="KW-1185">Reference proteome</keyword>
<dbReference type="RefSeq" id="WP_054255454.1">
    <property type="nucleotide sequence ID" value="NZ_CYIG01000007.1"/>
</dbReference>
<name>A0A1I7F579_9BURK</name>
<dbReference type="AlphaFoldDB" id="A0A1I7F579"/>
<accession>A0A1I7F579</accession>
<proteinExistence type="predicted"/>
<evidence type="ECO:0000313" key="2">
    <source>
        <dbReference type="Proteomes" id="UP000183656"/>
    </source>
</evidence>
<dbReference type="STRING" id="343013.SAMN04489707_1001177"/>
<dbReference type="EMBL" id="FPBX01000001">
    <property type="protein sequence ID" value="SFU31275.1"/>
    <property type="molecule type" value="Genomic_DNA"/>
</dbReference>
<organism evidence="1 2">
    <name type="scientific">Paenacidovorax caeni</name>
    <dbReference type="NCBI Taxonomy" id="343013"/>
    <lineage>
        <taxon>Bacteria</taxon>
        <taxon>Pseudomonadati</taxon>
        <taxon>Pseudomonadota</taxon>
        <taxon>Betaproteobacteria</taxon>
        <taxon>Burkholderiales</taxon>
        <taxon>Comamonadaceae</taxon>
        <taxon>Paenacidovorax</taxon>
    </lineage>
</organism>
<evidence type="ECO:0000313" key="1">
    <source>
        <dbReference type="EMBL" id="SFU31275.1"/>
    </source>
</evidence>
<protein>
    <submittedName>
        <fullName evidence="1">Uncharacterized protein</fullName>
    </submittedName>
</protein>
<gene>
    <name evidence="1" type="ORF">SAMN04489707_1001177</name>
</gene>
<dbReference type="Proteomes" id="UP000183656">
    <property type="component" value="Unassembled WGS sequence"/>
</dbReference>
<sequence>MAARLLLSLLTALALVGGGYWWGSSATDNAWTARQAKAAQAAADDLAKETRRADQAAAHYLTEHLDQEDRYAALDLEYRELARHAPLVVPRSVPVVSACSGIAPAVEPTPAATPAPGAVGTDGLGLTLAAVRMWNGALTGTDAPAGACGLAGAAAGADAACAEDSGLSLDDAWANHRANAKACADDRQRFRALIDFLNLRQQP</sequence>
<reference evidence="1 2" key="1">
    <citation type="submission" date="2016-10" db="EMBL/GenBank/DDBJ databases">
        <authorList>
            <person name="de Groot N.N."/>
        </authorList>
    </citation>
    <scope>NUCLEOTIDE SEQUENCE [LARGE SCALE GENOMIC DNA]</scope>
    <source>
        <strain evidence="1 2">R-24608</strain>
    </source>
</reference>